<comment type="caution">
    <text evidence="4">The sequence shown here is derived from an EMBL/GenBank/DDBJ whole genome shotgun (WGS) entry which is preliminary data.</text>
</comment>
<protein>
    <submittedName>
        <fullName evidence="4">Choice-of-anchor M domain-containing protein</fullName>
    </submittedName>
</protein>
<keyword evidence="5" id="KW-1185">Reference proteome</keyword>
<dbReference type="NCBIfam" id="NF038134">
    <property type="entry name" value="choice_anch_M"/>
    <property type="match status" value="1"/>
</dbReference>
<feature type="transmembrane region" description="Helical" evidence="2">
    <location>
        <begin position="287"/>
        <end position="308"/>
    </location>
</feature>
<keyword evidence="2" id="KW-0812">Transmembrane</keyword>
<keyword evidence="3" id="KW-0732">Signal</keyword>
<accession>A0ABT2HYD3</accession>
<dbReference type="RefSeq" id="WP_260104524.1">
    <property type="nucleotide sequence ID" value="NZ_JALXSQ010000036.1"/>
</dbReference>
<evidence type="ECO:0000256" key="1">
    <source>
        <dbReference type="SAM" id="MobiDB-lite"/>
    </source>
</evidence>
<dbReference type="InterPro" id="IPR022435">
    <property type="entry name" value="Surface-anchored_actinobac"/>
</dbReference>
<evidence type="ECO:0000256" key="2">
    <source>
        <dbReference type="SAM" id="Phobius"/>
    </source>
</evidence>
<sequence length="322" mass="34310">MEFLRYLTHAVLARLAAALGVIALTLGALFATPGAAMAADQDGDGQDDSLNQTLSSDEPVVNEPRTIASGHVDIGPRFEQGTWALYAHDDAVSPPVWRPLDQTILKSSDAAIQPAPEGQEWAFLGVDPGTPLYIYPQVESADAAWVGWNTQDPEVMERVDRGVQLQMTKVDGPGQVKVFLQAGDFSGADVLWDSEAQNQALWVDVNTHTHANWVFTAPGEYLVWMTMSAKLLDGTEVTTTQPLRFAVGDSASPEALLAKDAGEAPVAAAPNGEQPAAAGGPSMLDGILISVFVLLLVAIVFGVTVVIVRGNRARRRAMQGEL</sequence>
<dbReference type="EMBL" id="JALXSQ010000036">
    <property type="protein sequence ID" value="MCT2043322.1"/>
    <property type="molecule type" value="Genomic_DNA"/>
</dbReference>
<evidence type="ECO:0000256" key="3">
    <source>
        <dbReference type="SAM" id="SignalP"/>
    </source>
</evidence>
<reference evidence="4 5" key="1">
    <citation type="submission" date="2022-04" db="EMBL/GenBank/DDBJ databases">
        <title>Human microbiome associated bacterial genomes.</title>
        <authorList>
            <person name="Sandstrom S."/>
            <person name="Salamzade R."/>
            <person name="Kalan L.R."/>
        </authorList>
    </citation>
    <scope>NUCLEOTIDE SEQUENCE [LARGE SCALE GENOMIC DNA]</scope>
    <source>
        <strain evidence="5">p3-SID1799</strain>
    </source>
</reference>
<feature type="chain" id="PRO_5045996079" evidence="3">
    <location>
        <begin position="39"/>
        <end position="322"/>
    </location>
</feature>
<dbReference type="NCBIfam" id="TIGR03769">
    <property type="entry name" value="P_ac_wall_RPT"/>
    <property type="match status" value="1"/>
</dbReference>
<keyword evidence="2" id="KW-0472">Membrane</keyword>
<gene>
    <name evidence="4" type="ORF">M3D15_08265</name>
</gene>
<organism evidence="4 5">
    <name type="scientific">Pseudoclavibacter albus</name>
    <dbReference type="NCBI Taxonomy" id="272241"/>
    <lineage>
        <taxon>Bacteria</taxon>
        <taxon>Bacillati</taxon>
        <taxon>Actinomycetota</taxon>
        <taxon>Actinomycetes</taxon>
        <taxon>Micrococcales</taxon>
        <taxon>Microbacteriaceae</taxon>
        <taxon>Pseudoclavibacter</taxon>
    </lineage>
</organism>
<proteinExistence type="predicted"/>
<feature type="region of interest" description="Disordered" evidence="1">
    <location>
        <begin position="37"/>
        <end position="62"/>
    </location>
</feature>
<feature type="signal peptide" evidence="3">
    <location>
        <begin position="1"/>
        <end position="38"/>
    </location>
</feature>
<evidence type="ECO:0000313" key="5">
    <source>
        <dbReference type="Proteomes" id="UP001525379"/>
    </source>
</evidence>
<evidence type="ECO:0000313" key="4">
    <source>
        <dbReference type="EMBL" id="MCT2043322.1"/>
    </source>
</evidence>
<name>A0ABT2HYD3_9MICO</name>
<keyword evidence="2" id="KW-1133">Transmembrane helix</keyword>
<dbReference type="Proteomes" id="UP001525379">
    <property type="component" value="Unassembled WGS sequence"/>
</dbReference>